<proteinExistence type="predicted"/>
<keyword evidence="2" id="KW-1185">Reference proteome</keyword>
<gene>
    <name evidence="1" type="ORF">CAMP_LOCUS15413</name>
</gene>
<organism evidence="1 2">
    <name type="scientific">Caenorhabditis angaria</name>
    <dbReference type="NCBI Taxonomy" id="860376"/>
    <lineage>
        <taxon>Eukaryota</taxon>
        <taxon>Metazoa</taxon>
        <taxon>Ecdysozoa</taxon>
        <taxon>Nematoda</taxon>
        <taxon>Chromadorea</taxon>
        <taxon>Rhabditida</taxon>
        <taxon>Rhabditina</taxon>
        <taxon>Rhabditomorpha</taxon>
        <taxon>Rhabditoidea</taxon>
        <taxon>Rhabditidae</taxon>
        <taxon>Peloderinae</taxon>
        <taxon>Caenorhabditis</taxon>
    </lineage>
</organism>
<dbReference type="Proteomes" id="UP001152747">
    <property type="component" value="Unassembled WGS sequence"/>
</dbReference>
<dbReference type="EMBL" id="CANHGI010000005">
    <property type="protein sequence ID" value="CAI5452776.1"/>
    <property type="molecule type" value="Genomic_DNA"/>
</dbReference>
<evidence type="ECO:0000313" key="1">
    <source>
        <dbReference type="EMBL" id="CAI5452776.1"/>
    </source>
</evidence>
<protein>
    <submittedName>
        <fullName evidence="1">Uncharacterized protein</fullName>
    </submittedName>
</protein>
<dbReference type="AlphaFoldDB" id="A0A9P1IY05"/>
<evidence type="ECO:0000313" key="2">
    <source>
        <dbReference type="Proteomes" id="UP001152747"/>
    </source>
</evidence>
<comment type="caution">
    <text evidence="1">The sequence shown here is derived from an EMBL/GenBank/DDBJ whole genome shotgun (WGS) entry which is preliminary data.</text>
</comment>
<name>A0A9P1IY05_9PELO</name>
<sequence>MSNNPEQNQPEQNEDGRNIQNIENAMRQLLTRNDEMQLEQQDLVQPIIDIGQHFQFMWNFMIDPNAGNGMSQEERFLFLQQFNNYTLQLLQYHATRYFMNQRYQQEQQQWHQQLQAFQNLQQENPELVEDVEVEVEVEVEVDEDDQ</sequence>
<reference evidence="1" key="1">
    <citation type="submission" date="2022-11" db="EMBL/GenBank/DDBJ databases">
        <authorList>
            <person name="Kikuchi T."/>
        </authorList>
    </citation>
    <scope>NUCLEOTIDE SEQUENCE</scope>
    <source>
        <strain evidence="1">PS1010</strain>
    </source>
</reference>
<accession>A0A9P1IY05</accession>